<reference evidence="1 2" key="1">
    <citation type="journal article" date="2020" name="Cell">
        <title>Large-Scale Comparative Analyses of Tick Genomes Elucidate Their Genetic Diversity and Vector Capacities.</title>
        <authorList>
            <consortium name="Tick Genome and Microbiome Consortium (TIGMIC)"/>
            <person name="Jia N."/>
            <person name="Wang J."/>
            <person name="Shi W."/>
            <person name="Du L."/>
            <person name="Sun Y."/>
            <person name="Zhan W."/>
            <person name="Jiang J.F."/>
            <person name="Wang Q."/>
            <person name="Zhang B."/>
            <person name="Ji P."/>
            <person name="Bell-Sakyi L."/>
            <person name="Cui X.M."/>
            <person name="Yuan T.T."/>
            <person name="Jiang B.G."/>
            <person name="Yang W.F."/>
            <person name="Lam T.T."/>
            <person name="Chang Q.C."/>
            <person name="Ding S.J."/>
            <person name="Wang X.J."/>
            <person name="Zhu J.G."/>
            <person name="Ruan X.D."/>
            <person name="Zhao L."/>
            <person name="Wei J.T."/>
            <person name="Ye R.Z."/>
            <person name="Que T.C."/>
            <person name="Du C.H."/>
            <person name="Zhou Y.H."/>
            <person name="Cheng J.X."/>
            <person name="Dai P.F."/>
            <person name="Guo W.B."/>
            <person name="Han X.H."/>
            <person name="Huang E.J."/>
            <person name="Li L.F."/>
            <person name="Wei W."/>
            <person name="Gao Y.C."/>
            <person name="Liu J.Z."/>
            <person name="Shao H.Z."/>
            <person name="Wang X."/>
            <person name="Wang C.C."/>
            <person name="Yang T.C."/>
            <person name="Huo Q.B."/>
            <person name="Li W."/>
            <person name="Chen H.Y."/>
            <person name="Chen S.E."/>
            <person name="Zhou L.G."/>
            <person name="Ni X.B."/>
            <person name="Tian J.H."/>
            <person name="Sheng Y."/>
            <person name="Liu T."/>
            <person name="Pan Y.S."/>
            <person name="Xia L.Y."/>
            <person name="Li J."/>
            <person name="Zhao F."/>
            <person name="Cao W.C."/>
        </authorList>
    </citation>
    <scope>NUCLEOTIDE SEQUENCE [LARGE SCALE GENOMIC DNA]</scope>
    <source>
        <strain evidence="1">Iper-2018</strain>
    </source>
</reference>
<gene>
    <name evidence="1" type="ORF">HPB47_007546</name>
</gene>
<sequence>MASLRVDVAWCPAHPDRFLLVGGDLRLYEVAAGDAPTREAGRDVLPGAALLSTCADFQFLRCFSCYLNPNCQLLLAVGQDDGKVSLAGFGRSFNDTDWVGKEFAPKQPRRCNVVAWNPVEFSLLAAGLDKHKGDHCILVWDLNHLPGQTELDSSRSSGTTTKASGGVCVDPFSEHRIASFHANQLVLWDVRNFEKPVTTQTENGQIVKIAWSPTRSHLMGVLTRDSGVVKLYDVQQSPAEDLEPTLVERSVQPYPGAVLSSFCWHPQHENRMLAVTPDGAARDYTVLDRITLNWSPSCELIWMRGKKLAHCWGDRDRGYDCLDDTASANGHRRRPLSQPEDLWRNAELCDGDGHLRGIWSWLEHILACRSVWAPFGGPSEDPQSLRQTGIVGMCRRANHIGRAGIEVRKPPEDRIRRRFPFRVLSARHMDGRIDRSDSPNAAPNRRTRQFETHASDLAYDTTIRSAPPRRSKHSSGAKLGRSSFSLARAFFAGAIFFEWVNGIHASGFPSPTQYVIMTFALAVLSLAGHFRQSVRRAKLSGTLDARRIADPTSEAPKFFGSGSHAAGSDVGSDEFFAHVSRALPMFPFHGGTPSAVFLLDRGPLVRSLEESGMRGRRGECAGVRALLGPDPSSLEGPSRGPLGPTYHSRERERVLWLCGWKAKHDGLPGNIFHRRLEKEANYARKAAIHMFNLRLKEAVAVLRDAATTGKGSSVGLVALALSGYSKETREAWREVWHSLRLSLSEPYLHALFAFLTAQDDSYHQLLYDCDMAVEDRVAFACLHLPDSKLTQYIGDLTNSLVAEGNLDGVLLTGLGEEGVELVQRYLDRTGDVQTASLVALQSHPSVLSVSPRAQLWVDHYRHLLDQWRLWQQRCQFDCQWVRQHASSVPPPQVVVSCNFCGLAATPYLPLGVQGRAPPRPHLGAPTLNKTKVSCCPSCRKPLPRCALCLTNMGTPAGSLWKKGDGDWPPRDSEGRPDPAEEEKLSGLSTWFTWCQSCRHGGHAVHLADWFGDHTECPVTGCSCKCGAMDRID</sequence>
<protein>
    <submittedName>
        <fullName evidence="1">Uncharacterized protein</fullName>
    </submittedName>
</protein>
<accession>A0AC60P756</accession>
<comment type="caution">
    <text evidence="1">The sequence shown here is derived from an EMBL/GenBank/DDBJ whole genome shotgun (WGS) entry which is preliminary data.</text>
</comment>
<keyword evidence="2" id="KW-1185">Reference proteome</keyword>
<name>A0AC60P756_IXOPE</name>
<evidence type="ECO:0000313" key="1">
    <source>
        <dbReference type="EMBL" id="KAG0415270.1"/>
    </source>
</evidence>
<organism evidence="1 2">
    <name type="scientific">Ixodes persulcatus</name>
    <name type="common">Taiga tick</name>
    <dbReference type="NCBI Taxonomy" id="34615"/>
    <lineage>
        <taxon>Eukaryota</taxon>
        <taxon>Metazoa</taxon>
        <taxon>Ecdysozoa</taxon>
        <taxon>Arthropoda</taxon>
        <taxon>Chelicerata</taxon>
        <taxon>Arachnida</taxon>
        <taxon>Acari</taxon>
        <taxon>Parasitiformes</taxon>
        <taxon>Ixodida</taxon>
        <taxon>Ixodoidea</taxon>
        <taxon>Ixodidae</taxon>
        <taxon>Ixodinae</taxon>
        <taxon>Ixodes</taxon>
    </lineage>
</organism>
<dbReference type="EMBL" id="JABSTQ010011090">
    <property type="protein sequence ID" value="KAG0415270.1"/>
    <property type="molecule type" value="Genomic_DNA"/>
</dbReference>
<proteinExistence type="predicted"/>
<evidence type="ECO:0000313" key="2">
    <source>
        <dbReference type="Proteomes" id="UP000805193"/>
    </source>
</evidence>
<dbReference type="Proteomes" id="UP000805193">
    <property type="component" value="Unassembled WGS sequence"/>
</dbReference>